<evidence type="ECO:0000313" key="5">
    <source>
        <dbReference type="Proteomes" id="UP000232323"/>
    </source>
</evidence>
<name>A0A250XK08_9CHLO</name>
<dbReference type="InterPro" id="IPR044697">
    <property type="entry name" value="UGlyAH_cupin_C"/>
</dbReference>
<keyword evidence="1" id="KW-0732">Signal</keyword>
<dbReference type="OrthoDB" id="4965688at2759"/>
<dbReference type="PANTHER" id="PTHR34571">
    <property type="entry name" value="(S)-UREIDOGLYCINE AMINOHYDROLASE"/>
    <property type="match status" value="1"/>
</dbReference>
<dbReference type="NCBIfam" id="TIGR03214">
    <property type="entry name" value="ura-cupin"/>
    <property type="match status" value="1"/>
</dbReference>
<organism evidence="4 5">
    <name type="scientific">Chlamydomonas eustigma</name>
    <dbReference type="NCBI Taxonomy" id="1157962"/>
    <lineage>
        <taxon>Eukaryota</taxon>
        <taxon>Viridiplantae</taxon>
        <taxon>Chlorophyta</taxon>
        <taxon>core chlorophytes</taxon>
        <taxon>Chlorophyceae</taxon>
        <taxon>CS clade</taxon>
        <taxon>Chlamydomonadales</taxon>
        <taxon>Chlamydomonadaceae</taxon>
        <taxon>Chlamydomonas</taxon>
    </lineage>
</organism>
<evidence type="ECO:0000259" key="3">
    <source>
        <dbReference type="Pfam" id="PF07883"/>
    </source>
</evidence>
<dbReference type="SUPFAM" id="SSF51182">
    <property type="entry name" value="RmlC-like cupins"/>
    <property type="match status" value="1"/>
</dbReference>
<dbReference type="InterPro" id="IPR011051">
    <property type="entry name" value="RmlC_Cupin_sf"/>
</dbReference>
<keyword evidence="5" id="KW-1185">Reference proteome</keyword>
<dbReference type="GO" id="GO:0071522">
    <property type="term" value="F:ureidoglycine aminohydrolase activity"/>
    <property type="evidence" value="ECO:0007669"/>
    <property type="project" value="InterPro"/>
</dbReference>
<reference evidence="4 5" key="1">
    <citation type="submission" date="2017-08" db="EMBL/GenBank/DDBJ databases">
        <title>Acidophilic green algal genome provides insights into adaptation to an acidic environment.</title>
        <authorList>
            <person name="Hirooka S."/>
            <person name="Hirose Y."/>
            <person name="Kanesaki Y."/>
            <person name="Higuchi S."/>
            <person name="Fujiwara T."/>
            <person name="Onuma R."/>
            <person name="Era A."/>
            <person name="Ohbayashi R."/>
            <person name="Uzuka A."/>
            <person name="Nozaki H."/>
            <person name="Yoshikawa H."/>
            <person name="Miyagishima S.Y."/>
        </authorList>
    </citation>
    <scope>NUCLEOTIDE SEQUENCE [LARGE SCALE GENOMIC DNA]</scope>
    <source>
        <strain evidence="4 5">NIES-2499</strain>
    </source>
</reference>
<feature type="domain" description="Cupin type-2" evidence="3">
    <location>
        <begin position="214"/>
        <end position="280"/>
    </location>
</feature>
<sequence>MLLLAITAIFTFQGVLSSDVCSVPEKTSPRSHNYTSVLSLTRKTQIAFNDLPGFTRSVYYRDHALITPESRVWAGQPGWTNTVTSHLISPASGANFAMYLADLKTESAAGAPAPGAERFILVVEGEVTVTTSDGRSVDLRHNDYAYFPPHDSGKITSATGSGLLIYERMYNLKGKPEFFNGHVEGSPLLPTPGEVFELRKLIPQTADYDFNIHVMDFKPGEHLFVKEVHYNQHGLMMLEGQGIYRLGDNWYPVQSGDVVWMAPFVPQWYAALGTTPTRYIIYKDTTVDPLMSR</sequence>
<dbReference type="InterPro" id="IPR008579">
    <property type="entry name" value="UGlyAH_Cupin_dom"/>
</dbReference>
<feature type="signal peptide" evidence="1">
    <location>
        <begin position="1"/>
        <end position="17"/>
    </location>
</feature>
<dbReference type="STRING" id="1157962.A0A250XK08"/>
<evidence type="ECO:0000256" key="1">
    <source>
        <dbReference type="SAM" id="SignalP"/>
    </source>
</evidence>
<dbReference type="Gene3D" id="2.60.120.10">
    <property type="entry name" value="Jelly Rolls"/>
    <property type="match status" value="1"/>
</dbReference>
<dbReference type="PANTHER" id="PTHR34571:SF1">
    <property type="entry name" value="(S)-UREIDOGLYCINE AMINOHYDROLASE"/>
    <property type="match status" value="1"/>
</dbReference>
<protein>
    <recommendedName>
        <fullName evidence="6">Cupin 2 conserved barrel domain-containing protein</fullName>
    </recommendedName>
</protein>
<comment type="caution">
    <text evidence="4">The sequence shown here is derived from an EMBL/GenBank/DDBJ whole genome shotgun (WGS) entry which is preliminary data.</text>
</comment>
<dbReference type="InterPro" id="IPR013096">
    <property type="entry name" value="Cupin_2"/>
</dbReference>
<dbReference type="Proteomes" id="UP000232323">
    <property type="component" value="Unassembled WGS sequence"/>
</dbReference>
<feature type="domain" description="(S)-ureidoglycine aminohydrolase cupin" evidence="2">
    <location>
        <begin position="115"/>
        <end position="156"/>
    </location>
</feature>
<dbReference type="InterPro" id="IPR017627">
    <property type="entry name" value="UGHY"/>
</dbReference>
<dbReference type="Pfam" id="PF07883">
    <property type="entry name" value="Cupin_2"/>
    <property type="match status" value="1"/>
</dbReference>
<accession>A0A250XK08</accession>
<evidence type="ECO:0008006" key="6">
    <source>
        <dbReference type="Google" id="ProtNLM"/>
    </source>
</evidence>
<evidence type="ECO:0000313" key="4">
    <source>
        <dbReference type="EMBL" id="GAX83252.1"/>
    </source>
</evidence>
<dbReference type="InterPro" id="IPR014710">
    <property type="entry name" value="RmlC-like_jellyroll"/>
</dbReference>
<gene>
    <name evidence="4" type="ORF">CEUSTIGMA_g10678.t1</name>
</gene>
<dbReference type="EMBL" id="BEGY01000094">
    <property type="protein sequence ID" value="GAX83252.1"/>
    <property type="molecule type" value="Genomic_DNA"/>
</dbReference>
<dbReference type="Pfam" id="PF05899">
    <property type="entry name" value="Cupin_3"/>
    <property type="match status" value="1"/>
</dbReference>
<feature type="chain" id="PRO_5013236364" description="Cupin 2 conserved barrel domain-containing protein" evidence="1">
    <location>
        <begin position="18"/>
        <end position="293"/>
    </location>
</feature>
<evidence type="ECO:0000259" key="2">
    <source>
        <dbReference type="Pfam" id="PF05899"/>
    </source>
</evidence>
<proteinExistence type="predicted"/>
<dbReference type="CDD" id="cd02212">
    <property type="entry name" value="cupin_UGlyAH_C"/>
    <property type="match status" value="1"/>
</dbReference>
<dbReference type="AlphaFoldDB" id="A0A250XK08"/>